<dbReference type="RefSeq" id="WP_126555968.1">
    <property type="nucleotide sequence ID" value="NZ_BIFS01000002.1"/>
</dbReference>
<keyword evidence="2" id="KW-1185">Reference proteome</keyword>
<evidence type="ECO:0000313" key="1">
    <source>
        <dbReference type="EMBL" id="GCE22747.1"/>
    </source>
</evidence>
<dbReference type="Proteomes" id="UP000287188">
    <property type="component" value="Unassembled WGS sequence"/>
</dbReference>
<accession>A0A402AUH8</accession>
<comment type="caution">
    <text evidence="1">The sequence shown here is derived from an EMBL/GenBank/DDBJ whole genome shotgun (WGS) entry which is preliminary data.</text>
</comment>
<name>A0A402AUH8_9CHLR</name>
<protein>
    <submittedName>
        <fullName evidence="1">Uncharacterized protein</fullName>
    </submittedName>
</protein>
<evidence type="ECO:0000313" key="2">
    <source>
        <dbReference type="Proteomes" id="UP000287188"/>
    </source>
</evidence>
<dbReference type="EMBL" id="BIFS01000002">
    <property type="protein sequence ID" value="GCE22747.1"/>
    <property type="molecule type" value="Genomic_DNA"/>
</dbReference>
<proteinExistence type="predicted"/>
<gene>
    <name evidence="1" type="ORF">KDK_65470</name>
</gene>
<reference evidence="2" key="1">
    <citation type="submission" date="2018-12" db="EMBL/GenBank/DDBJ databases">
        <title>Tengunoibacter tsumagoiensis gen. nov., sp. nov., Dictyobacter kobayashii sp. nov., D. alpinus sp. nov., and D. joshuensis sp. nov. and description of Dictyobacteraceae fam. nov. within the order Ktedonobacterales isolated from Tengu-no-mugimeshi.</title>
        <authorList>
            <person name="Wang C.M."/>
            <person name="Zheng Y."/>
            <person name="Sakai Y."/>
            <person name="Toyoda A."/>
            <person name="Minakuchi Y."/>
            <person name="Abe K."/>
            <person name="Yokota A."/>
            <person name="Yabe S."/>
        </authorList>
    </citation>
    <scope>NUCLEOTIDE SEQUENCE [LARGE SCALE GENOMIC DNA]</scope>
    <source>
        <strain evidence="2">Uno11</strain>
    </source>
</reference>
<organism evidence="1 2">
    <name type="scientific">Dictyobacter kobayashii</name>
    <dbReference type="NCBI Taxonomy" id="2014872"/>
    <lineage>
        <taxon>Bacteria</taxon>
        <taxon>Bacillati</taxon>
        <taxon>Chloroflexota</taxon>
        <taxon>Ktedonobacteria</taxon>
        <taxon>Ktedonobacterales</taxon>
        <taxon>Dictyobacteraceae</taxon>
        <taxon>Dictyobacter</taxon>
    </lineage>
</organism>
<dbReference type="AlphaFoldDB" id="A0A402AUH8"/>
<sequence>MKLLNIFRNNQSANLIAQAPETELDELELAKVNGGHGGDCYRNDDCDRHDDCDDRHYENDCYRESHRHYRRHRSHCE</sequence>